<dbReference type="RefSeq" id="WP_379891878.1">
    <property type="nucleotide sequence ID" value="NZ_CBCSCT010000003.1"/>
</dbReference>
<reference evidence="3" key="1">
    <citation type="journal article" date="2019" name="Int. J. Syst. Evol. Microbiol.">
        <title>The Global Catalogue of Microorganisms (GCM) 10K type strain sequencing project: providing services to taxonomists for standard genome sequencing and annotation.</title>
        <authorList>
            <consortium name="The Broad Institute Genomics Platform"/>
            <consortium name="The Broad Institute Genome Sequencing Center for Infectious Disease"/>
            <person name="Wu L."/>
            <person name="Ma J."/>
        </authorList>
    </citation>
    <scope>NUCLEOTIDE SEQUENCE [LARGE SCALE GENOMIC DNA]</scope>
    <source>
        <strain evidence="3">CCM 8749</strain>
    </source>
</reference>
<dbReference type="Proteomes" id="UP001596250">
    <property type="component" value="Unassembled WGS sequence"/>
</dbReference>
<proteinExistence type="predicted"/>
<accession>A0ABW1IJM1</accession>
<dbReference type="InterPro" id="IPR001119">
    <property type="entry name" value="SLH_dom"/>
</dbReference>
<keyword evidence="3" id="KW-1185">Reference proteome</keyword>
<evidence type="ECO:0000313" key="3">
    <source>
        <dbReference type="Proteomes" id="UP001596250"/>
    </source>
</evidence>
<gene>
    <name evidence="2" type="ORF">ACFPXP_01965</name>
</gene>
<evidence type="ECO:0000259" key="1">
    <source>
        <dbReference type="PROSITE" id="PS51272"/>
    </source>
</evidence>
<protein>
    <submittedName>
        <fullName evidence="2">S-layer homology domain-containing protein</fullName>
    </submittedName>
</protein>
<organism evidence="2 3">
    <name type="scientific">Marinicrinis lubricantis</name>
    <dbReference type="NCBI Taxonomy" id="2086470"/>
    <lineage>
        <taxon>Bacteria</taxon>
        <taxon>Bacillati</taxon>
        <taxon>Bacillota</taxon>
        <taxon>Bacilli</taxon>
        <taxon>Bacillales</taxon>
        <taxon>Paenibacillaceae</taxon>
    </lineage>
</organism>
<evidence type="ECO:0000313" key="2">
    <source>
        <dbReference type="EMBL" id="MFC5985238.1"/>
    </source>
</evidence>
<dbReference type="EMBL" id="JBHSQV010000010">
    <property type="protein sequence ID" value="MFC5985238.1"/>
    <property type="molecule type" value="Genomic_DNA"/>
</dbReference>
<dbReference type="Pfam" id="PF00395">
    <property type="entry name" value="SLH"/>
    <property type="match status" value="1"/>
</dbReference>
<sequence length="172" mass="18812">MYEEAGNTETMLPPLDLFIGPEGEVIDLEQEVSRAEFVYLLAKAFELQGDVHLELPFTDADRIDSSVRDAVGAAVQEGIAAGWSDGSFRPDQPITRAELTAMLVKALQWPIIEATADNLTGFDQVPKWAESYAATASVHQLFTAGEDDRLAFNEPVTGAETMLLLLQSLKLK</sequence>
<comment type="caution">
    <text evidence="2">The sequence shown here is derived from an EMBL/GenBank/DDBJ whole genome shotgun (WGS) entry which is preliminary data.</text>
</comment>
<name>A0ABW1IJM1_9BACL</name>
<feature type="domain" description="SLH" evidence="1">
    <location>
        <begin position="54"/>
        <end position="117"/>
    </location>
</feature>
<dbReference type="PROSITE" id="PS51272">
    <property type="entry name" value="SLH"/>
    <property type="match status" value="1"/>
</dbReference>